<evidence type="ECO:0000256" key="1">
    <source>
        <dbReference type="SAM" id="MobiDB-lite"/>
    </source>
</evidence>
<protein>
    <recommendedName>
        <fullName evidence="4">Secreted protein</fullName>
    </recommendedName>
</protein>
<dbReference type="EMBL" id="JBHVBU010000014">
    <property type="protein sequence ID" value="MFE7962867.1"/>
    <property type="molecule type" value="Genomic_DNA"/>
</dbReference>
<accession>A0ABW6JDQ8</accession>
<feature type="compositionally biased region" description="Basic and acidic residues" evidence="1">
    <location>
        <begin position="86"/>
        <end position="95"/>
    </location>
</feature>
<gene>
    <name evidence="2" type="ORF">ACFU0X_07420</name>
</gene>
<evidence type="ECO:0008006" key="4">
    <source>
        <dbReference type="Google" id="ProtNLM"/>
    </source>
</evidence>
<proteinExistence type="predicted"/>
<keyword evidence="3" id="KW-1185">Reference proteome</keyword>
<dbReference type="RefSeq" id="WP_254588053.1">
    <property type="nucleotide sequence ID" value="NZ_JBHVBU010000014.1"/>
</dbReference>
<dbReference type="Proteomes" id="UP001600650">
    <property type="component" value="Unassembled WGS sequence"/>
</dbReference>
<evidence type="ECO:0000313" key="3">
    <source>
        <dbReference type="Proteomes" id="UP001600650"/>
    </source>
</evidence>
<comment type="caution">
    <text evidence="2">The sequence shown here is derived from an EMBL/GenBank/DDBJ whole genome shotgun (WGS) entry which is preliminary data.</text>
</comment>
<feature type="region of interest" description="Disordered" evidence="1">
    <location>
        <begin position="63"/>
        <end position="95"/>
    </location>
</feature>
<reference evidence="2 3" key="1">
    <citation type="submission" date="2024-09" db="EMBL/GenBank/DDBJ databases">
        <title>The Natural Products Discovery Center: Release of the First 8490 Sequenced Strains for Exploring Actinobacteria Biosynthetic Diversity.</title>
        <authorList>
            <person name="Kalkreuter E."/>
            <person name="Kautsar S.A."/>
            <person name="Yang D."/>
            <person name="Bader C.D."/>
            <person name="Teijaro C.N."/>
            <person name="Fluegel L."/>
            <person name="Davis C.M."/>
            <person name="Simpson J.R."/>
            <person name="Lauterbach L."/>
            <person name="Steele A.D."/>
            <person name="Gui C."/>
            <person name="Meng S."/>
            <person name="Li G."/>
            <person name="Viehrig K."/>
            <person name="Ye F."/>
            <person name="Su P."/>
            <person name="Kiefer A.F."/>
            <person name="Nichols A."/>
            <person name="Cepeda A.J."/>
            <person name="Yan W."/>
            <person name="Fan B."/>
            <person name="Jiang Y."/>
            <person name="Adhikari A."/>
            <person name="Zheng C.-J."/>
            <person name="Schuster L."/>
            <person name="Cowan T.M."/>
            <person name="Smanski M.J."/>
            <person name="Chevrette M.G."/>
            <person name="De Carvalho L.P.S."/>
            <person name="Shen B."/>
        </authorList>
    </citation>
    <scope>NUCLEOTIDE SEQUENCE [LARGE SCALE GENOMIC DNA]</scope>
    <source>
        <strain evidence="2 3">NPDC057399</strain>
    </source>
</reference>
<organism evidence="2 3">
    <name type="scientific">Streptomyces cellulosae</name>
    <dbReference type="NCBI Taxonomy" id="1968"/>
    <lineage>
        <taxon>Bacteria</taxon>
        <taxon>Bacillati</taxon>
        <taxon>Actinomycetota</taxon>
        <taxon>Actinomycetes</taxon>
        <taxon>Kitasatosporales</taxon>
        <taxon>Streptomycetaceae</taxon>
        <taxon>Streptomyces</taxon>
    </lineage>
</organism>
<name>A0ABW6JDQ8_STRCE</name>
<sequence length="95" mass="10458">MPDPRRRKHRTWFIAWAVLCAAGLVVTEALTDSPPADDKPAAVSPECADLITEIEARIADQRDENASDTALVWTRGTSGPDDDCLDELREHLDAD</sequence>
<evidence type="ECO:0000313" key="2">
    <source>
        <dbReference type="EMBL" id="MFE7962867.1"/>
    </source>
</evidence>